<name>A0A6N6JK33_9RHOB</name>
<dbReference type="Proteomes" id="UP000436822">
    <property type="component" value="Unassembled WGS sequence"/>
</dbReference>
<dbReference type="EMBL" id="BLJE01000002">
    <property type="protein sequence ID" value="GFE65552.1"/>
    <property type="molecule type" value="Genomic_DNA"/>
</dbReference>
<reference evidence="2 3" key="1">
    <citation type="submission" date="2019-12" db="EMBL/GenBank/DDBJ databases">
        <title>Litoreibacter badius sp. nov., a novel bacteriochlorophyll a-containing bacterium in the genus Litoreibacter.</title>
        <authorList>
            <person name="Kanamuro M."/>
            <person name="Takabe Y."/>
            <person name="Mori K."/>
            <person name="Takaichi S."/>
            <person name="Hanada S."/>
        </authorList>
    </citation>
    <scope>NUCLEOTIDE SEQUENCE [LARGE SCALE GENOMIC DNA]</scope>
    <source>
        <strain evidence="2 3">K6</strain>
    </source>
</reference>
<keyword evidence="1" id="KW-0732">Signal</keyword>
<comment type="caution">
    <text evidence="2">The sequence shown here is derived from an EMBL/GenBank/DDBJ whole genome shotgun (WGS) entry which is preliminary data.</text>
</comment>
<feature type="chain" id="PRO_5026688971" evidence="1">
    <location>
        <begin position="33"/>
        <end position="179"/>
    </location>
</feature>
<accession>A0A6N6JK33</accession>
<gene>
    <name evidence="2" type="ORF">KIN_26260</name>
</gene>
<evidence type="ECO:0000313" key="3">
    <source>
        <dbReference type="Proteomes" id="UP000436822"/>
    </source>
</evidence>
<organism evidence="2 3">
    <name type="scientific">Litoreibacter roseus</name>
    <dbReference type="NCBI Taxonomy" id="2601869"/>
    <lineage>
        <taxon>Bacteria</taxon>
        <taxon>Pseudomonadati</taxon>
        <taxon>Pseudomonadota</taxon>
        <taxon>Alphaproteobacteria</taxon>
        <taxon>Rhodobacterales</taxon>
        <taxon>Roseobacteraceae</taxon>
        <taxon>Litoreibacter</taxon>
    </lineage>
</organism>
<dbReference type="RefSeq" id="WP_159807581.1">
    <property type="nucleotide sequence ID" value="NZ_BLJE01000002.1"/>
</dbReference>
<evidence type="ECO:0000256" key="1">
    <source>
        <dbReference type="SAM" id="SignalP"/>
    </source>
</evidence>
<dbReference type="AlphaFoldDB" id="A0A6N6JK33"/>
<feature type="signal peptide" evidence="1">
    <location>
        <begin position="1"/>
        <end position="32"/>
    </location>
</feature>
<proteinExistence type="predicted"/>
<keyword evidence="3" id="KW-1185">Reference proteome</keyword>
<evidence type="ECO:0000313" key="2">
    <source>
        <dbReference type="EMBL" id="GFE65552.1"/>
    </source>
</evidence>
<protein>
    <submittedName>
        <fullName evidence="2">Uncharacterized protein</fullName>
    </submittedName>
</protein>
<dbReference type="OrthoDB" id="7859163at2"/>
<sequence>MALEPLKNTFAGRAFGAGLAGLVALMPVAATAQDAHSAAATGYDCGLMNDELCEFSRQANAARQYAAKNQSVAVLFHIGDDVLTREDTEALMGRVQTHFEQQFAGLGIEAATFPSKNPGTAATGLTFHYGHLVFQGTEGQINLNLQEGMDAIPQVAAQLDILRQTQRASLDAPAPSDGS</sequence>